<dbReference type="PROSITE" id="PS00705">
    <property type="entry name" value="PROK_CO2_ANHYDRASE_2"/>
    <property type="match status" value="1"/>
</dbReference>
<dbReference type="PANTHER" id="PTHR11002:SF76">
    <property type="entry name" value="CARBONIC ANHYDRASE"/>
    <property type="match status" value="1"/>
</dbReference>
<protein>
    <recommendedName>
        <fullName evidence="3 8">Carbonic anhydrase</fullName>
        <ecNumber evidence="3 8">4.2.1.1</ecNumber>
    </recommendedName>
    <alternativeName>
        <fullName evidence="8">Carbonate dehydratase</fullName>
    </alternativeName>
</protein>
<dbReference type="InterPro" id="IPR045066">
    <property type="entry name" value="Beta_CA_cladeB"/>
</dbReference>
<accession>A0ABV4X1R7</accession>
<evidence type="ECO:0000256" key="4">
    <source>
        <dbReference type="ARBA" id="ARBA00022723"/>
    </source>
</evidence>
<evidence type="ECO:0000256" key="2">
    <source>
        <dbReference type="ARBA" id="ARBA00006217"/>
    </source>
</evidence>
<comment type="function">
    <text evidence="8">Reversible hydration of carbon dioxide.</text>
</comment>
<dbReference type="SUPFAM" id="SSF53056">
    <property type="entry name" value="beta-carbonic anhydrase, cab"/>
    <property type="match status" value="1"/>
</dbReference>
<dbReference type="Pfam" id="PF00484">
    <property type="entry name" value="Pro_CA"/>
    <property type="match status" value="1"/>
</dbReference>
<evidence type="ECO:0000256" key="6">
    <source>
        <dbReference type="ARBA" id="ARBA00023239"/>
    </source>
</evidence>
<dbReference type="EMBL" id="JBHFNQ010000062">
    <property type="protein sequence ID" value="MFB2876723.1"/>
    <property type="molecule type" value="Genomic_DNA"/>
</dbReference>
<evidence type="ECO:0000256" key="7">
    <source>
        <dbReference type="ARBA" id="ARBA00048348"/>
    </source>
</evidence>
<evidence type="ECO:0000256" key="8">
    <source>
        <dbReference type="RuleBase" id="RU003956"/>
    </source>
</evidence>
<comment type="similarity">
    <text evidence="2 8">Belongs to the beta-class carbonic anhydrase family.</text>
</comment>
<evidence type="ECO:0000256" key="1">
    <source>
        <dbReference type="ARBA" id="ARBA00001947"/>
    </source>
</evidence>
<dbReference type="InterPro" id="IPR015892">
    <property type="entry name" value="Carbonic_anhydrase_CS"/>
</dbReference>
<keyword evidence="6 8" id="KW-0456">Lyase</keyword>
<proteinExistence type="inferred from homology"/>
<comment type="caution">
    <text evidence="9">The sequence shown here is derived from an EMBL/GenBank/DDBJ whole genome shotgun (WGS) entry which is preliminary data.</text>
</comment>
<name>A0ABV4X1R7_9CYAN</name>
<dbReference type="RefSeq" id="WP_413269847.1">
    <property type="nucleotide sequence ID" value="NZ_JBHFNQ010000062.1"/>
</dbReference>
<organism evidence="9 10">
    <name type="scientific">Floridaenema aerugineum BLCC-F46</name>
    <dbReference type="NCBI Taxonomy" id="3153654"/>
    <lineage>
        <taxon>Bacteria</taxon>
        <taxon>Bacillati</taxon>
        <taxon>Cyanobacteriota</taxon>
        <taxon>Cyanophyceae</taxon>
        <taxon>Oscillatoriophycideae</taxon>
        <taxon>Aerosakkonematales</taxon>
        <taxon>Aerosakkonemataceae</taxon>
        <taxon>Floridanema</taxon>
        <taxon>Floridanema aerugineum</taxon>
    </lineage>
</organism>
<dbReference type="SMART" id="SM00947">
    <property type="entry name" value="Pro_CA"/>
    <property type="match status" value="1"/>
</dbReference>
<dbReference type="CDD" id="cd00884">
    <property type="entry name" value="beta_CA_cladeB"/>
    <property type="match status" value="1"/>
</dbReference>
<keyword evidence="10" id="KW-1185">Reference proteome</keyword>
<dbReference type="Gene3D" id="3.40.1050.10">
    <property type="entry name" value="Carbonic anhydrase"/>
    <property type="match status" value="1"/>
</dbReference>
<keyword evidence="5 8" id="KW-0862">Zinc</keyword>
<gene>
    <name evidence="9" type="ORF">ACE1CC_07500</name>
</gene>
<reference evidence="9 10" key="1">
    <citation type="submission" date="2024-09" db="EMBL/GenBank/DDBJ databases">
        <title>Floridaenema gen nov. (Aerosakkonemataceae, Aerosakkonematales ord. nov., Cyanobacteria) from benthic tropical and subtropical fresh waters, with the description of four new species.</title>
        <authorList>
            <person name="Moretto J.A."/>
            <person name="Berthold D.E."/>
            <person name="Lefler F.W."/>
            <person name="Huang I.-S."/>
            <person name="Laughinghouse H. IV."/>
        </authorList>
    </citation>
    <scope>NUCLEOTIDE SEQUENCE [LARGE SCALE GENOMIC DNA]</scope>
    <source>
        <strain evidence="9 10">BLCC-F46</strain>
    </source>
</reference>
<dbReference type="InterPro" id="IPR036874">
    <property type="entry name" value="Carbonic_anhydrase_sf"/>
</dbReference>
<dbReference type="Proteomes" id="UP001576774">
    <property type="component" value="Unassembled WGS sequence"/>
</dbReference>
<dbReference type="InterPro" id="IPR001765">
    <property type="entry name" value="Carbonic_anhydrase"/>
</dbReference>
<dbReference type="PANTHER" id="PTHR11002">
    <property type="entry name" value="CARBONIC ANHYDRASE"/>
    <property type="match status" value="1"/>
</dbReference>
<evidence type="ECO:0000256" key="5">
    <source>
        <dbReference type="ARBA" id="ARBA00022833"/>
    </source>
</evidence>
<dbReference type="EC" id="4.2.1.1" evidence="3 8"/>
<dbReference type="PROSITE" id="PS00704">
    <property type="entry name" value="PROK_CO2_ANHYDRASE_1"/>
    <property type="match status" value="1"/>
</dbReference>
<sequence length="224" mass="25265">MPMNRIIKGLNEFHNNYFNSHREMFEQLSHGQAPEILFITCSDSRIDPNLLTQTQPGELFIIRNVGNIIPAFGTLNCGEGAGIEYAVYALGIKNIIICGHSHCGAMKGLLQVGSLAEEMPLVYDWLKHHAEATRRLVLDNYKDYKGEKLLRLTIEQNILTQIENLETYPLIRARLHSGQLNLHAWFYEIEAGEILAYNASQGEFIPLEKGLFPVPDPLAAMRSS</sequence>
<evidence type="ECO:0000256" key="3">
    <source>
        <dbReference type="ARBA" id="ARBA00012925"/>
    </source>
</evidence>
<comment type="cofactor">
    <cofactor evidence="1">
        <name>Zn(2+)</name>
        <dbReference type="ChEBI" id="CHEBI:29105"/>
    </cofactor>
</comment>
<evidence type="ECO:0000313" key="9">
    <source>
        <dbReference type="EMBL" id="MFB2876723.1"/>
    </source>
</evidence>
<keyword evidence="4" id="KW-0479">Metal-binding</keyword>
<evidence type="ECO:0000313" key="10">
    <source>
        <dbReference type="Proteomes" id="UP001576774"/>
    </source>
</evidence>
<comment type="catalytic activity">
    <reaction evidence="7 8">
        <text>hydrogencarbonate + H(+) = CO2 + H2O</text>
        <dbReference type="Rhea" id="RHEA:10748"/>
        <dbReference type="ChEBI" id="CHEBI:15377"/>
        <dbReference type="ChEBI" id="CHEBI:15378"/>
        <dbReference type="ChEBI" id="CHEBI:16526"/>
        <dbReference type="ChEBI" id="CHEBI:17544"/>
        <dbReference type="EC" id="4.2.1.1"/>
    </reaction>
</comment>